<keyword evidence="7 16" id="KW-0812">Transmembrane</keyword>
<keyword evidence="9 18" id="KW-0418">Kinase</keyword>
<dbReference type="KEGG" id="lvi:G7068_10475"/>
<dbReference type="GO" id="GO:0005886">
    <property type="term" value="C:plasma membrane"/>
    <property type="evidence" value="ECO:0007669"/>
    <property type="project" value="UniProtKB-SubCell"/>
</dbReference>
<comment type="catalytic activity">
    <reaction evidence="1">
        <text>ATP + protein L-histidine = ADP + protein N-phospho-L-histidine.</text>
        <dbReference type="EC" id="2.7.13.3"/>
    </reaction>
</comment>
<evidence type="ECO:0000256" key="6">
    <source>
        <dbReference type="ARBA" id="ARBA00022679"/>
    </source>
</evidence>
<evidence type="ECO:0000256" key="14">
    <source>
        <dbReference type="ARBA" id="ARBA00039401"/>
    </source>
</evidence>
<name>A0A6G7XG89_9MICO</name>
<dbReference type="RefSeq" id="WP_166291829.1">
    <property type="nucleotide sequence ID" value="NZ_CP049863.1"/>
</dbReference>
<dbReference type="InterPro" id="IPR050351">
    <property type="entry name" value="BphY/WalK/GraS-like"/>
</dbReference>
<feature type="domain" description="Histidine kinase" evidence="17">
    <location>
        <begin position="459"/>
        <end position="576"/>
    </location>
</feature>
<accession>A0A6G7XG89</accession>
<dbReference type="AlphaFoldDB" id="A0A6G7XG89"/>
<dbReference type="InterPro" id="IPR033463">
    <property type="entry name" value="sCache_3"/>
</dbReference>
<keyword evidence="4" id="KW-1003">Cell membrane</keyword>
<evidence type="ECO:0000256" key="12">
    <source>
        <dbReference type="ARBA" id="ARBA00023012"/>
    </source>
</evidence>
<evidence type="ECO:0000256" key="2">
    <source>
        <dbReference type="ARBA" id="ARBA00004651"/>
    </source>
</evidence>
<comment type="subcellular location">
    <subcellularLocation>
        <location evidence="2">Cell membrane</location>
        <topology evidence="2">Multi-pass membrane protein</topology>
    </subcellularLocation>
</comment>
<dbReference type="InterPro" id="IPR029151">
    <property type="entry name" value="Sensor-like_sf"/>
</dbReference>
<keyword evidence="12" id="KW-0902">Two-component regulatory system</keyword>
<dbReference type="Gene3D" id="3.30.450.20">
    <property type="entry name" value="PAS domain"/>
    <property type="match status" value="2"/>
</dbReference>
<dbReference type="InterPro" id="IPR035965">
    <property type="entry name" value="PAS-like_dom_sf"/>
</dbReference>
<feature type="transmembrane region" description="Helical" evidence="16">
    <location>
        <begin position="24"/>
        <end position="45"/>
    </location>
</feature>
<evidence type="ECO:0000256" key="11">
    <source>
        <dbReference type="ARBA" id="ARBA00022989"/>
    </source>
</evidence>
<dbReference type="InterPro" id="IPR003594">
    <property type="entry name" value="HATPase_dom"/>
</dbReference>
<dbReference type="SUPFAM" id="SSF55785">
    <property type="entry name" value="PYP-like sensor domain (PAS domain)"/>
    <property type="match status" value="1"/>
</dbReference>
<dbReference type="GO" id="GO:0000156">
    <property type="term" value="F:phosphorelay response regulator activity"/>
    <property type="evidence" value="ECO:0007669"/>
    <property type="project" value="TreeGrafter"/>
</dbReference>
<keyword evidence="8" id="KW-0547">Nucleotide-binding</keyword>
<dbReference type="EC" id="2.7.13.3" evidence="3"/>
<feature type="transmembrane region" description="Helical" evidence="16">
    <location>
        <begin position="198"/>
        <end position="220"/>
    </location>
</feature>
<dbReference type="Pfam" id="PF14689">
    <property type="entry name" value="SPOB_a"/>
    <property type="match status" value="1"/>
</dbReference>
<reference evidence="18 19" key="1">
    <citation type="submission" date="2020-03" db="EMBL/GenBank/DDBJ databases">
        <title>Leucobacter sp. nov., isolated from beetles.</title>
        <authorList>
            <person name="Hyun D.-W."/>
            <person name="Bae J.-W."/>
        </authorList>
    </citation>
    <scope>NUCLEOTIDE SEQUENCE [LARGE SCALE GENOMIC DNA]</scope>
    <source>
        <strain evidence="18 19">HDW9C</strain>
    </source>
</reference>
<dbReference type="GO" id="GO:0030295">
    <property type="term" value="F:protein kinase activator activity"/>
    <property type="evidence" value="ECO:0007669"/>
    <property type="project" value="TreeGrafter"/>
</dbReference>
<dbReference type="GO" id="GO:0000155">
    <property type="term" value="F:phosphorelay sensor kinase activity"/>
    <property type="evidence" value="ECO:0007669"/>
    <property type="project" value="InterPro"/>
</dbReference>
<dbReference type="InterPro" id="IPR039506">
    <property type="entry name" value="SPOB_a"/>
</dbReference>
<dbReference type="SMART" id="SM00387">
    <property type="entry name" value="HATPase_c"/>
    <property type="match status" value="1"/>
</dbReference>
<feature type="region of interest" description="Disordered" evidence="15">
    <location>
        <begin position="503"/>
        <end position="525"/>
    </location>
</feature>
<dbReference type="EMBL" id="CP049863">
    <property type="protein sequence ID" value="QIK63575.1"/>
    <property type="molecule type" value="Genomic_DNA"/>
</dbReference>
<dbReference type="GO" id="GO:0005524">
    <property type="term" value="F:ATP binding"/>
    <property type="evidence" value="ECO:0007669"/>
    <property type="project" value="UniProtKB-KW"/>
</dbReference>
<evidence type="ECO:0000256" key="15">
    <source>
        <dbReference type="SAM" id="MobiDB-lite"/>
    </source>
</evidence>
<dbReference type="InterPro" id="IPR016120">
    <property type="entry name" value="Sig_transdc_His_kin_SpoOB"/>
</dbReference>
<keyword evidence="19" id="KW-1185">Reference proteome</keyword>
<feature type="compositionally biased region" description="Polar residues" evidence="15">
    <location>
        <begin position="516"/>
        <end position="525"/>
    </location>
</feature>
<keyword evidence="10" id="KW-0067">ATP-binding</keyword>
<evidence type="ECO:0000256" key="10">
    <source>
        <dbReference type="ARBA" id="ARBA00022840"/>
    </source>
</evidence>
<evidence type="ECO:0000256" key="8">
    <source>
        <dbReference type="ARBA" id="ARBA00022741"/>
    </source>
</evidence>
<evidence type="ECO:0000313" key="19">
    <source>
        <dbReference type="Proteomes" id="UP000502677"/>
    </source>
</evidence>
<dbReference type="Pfam" id="PF02518">
    <property type="entry name" value="HATPase_c"/>
    <property type="match status" value="1"/>
</dbReference>
<dbReference type="Gene3D" id="1.10.287.130">
    <property type="match status" value="1"/>
</dbReference>
<dbReference type="PANTHER" id="PTHR42878">
    <property type="entry name" value="TWO-COMPONENT HISTIDINE KINASE"/>
    <property type="match status" value="1"/>
</dbReference>
<proteinExistence type="predicted"/>
<evidence type="ECO:0000256" key="16">
    <source>
        <dbReference type="SAM" id="Phobius"/>
    </source>
</evidence>
<dbReference type="Pfam" id="PF17203">
    <property type="entry name" value="sCache_3_2"/>
    <property type="match status" value="1"/>
</dbReference>
<organism evidence="18 19">
    <name type="scientific">Leucobacter viscericola</name>
    <dbReference type="NCBI Taxonomy" id="2714935"/>
    <lineage>
        <taxon>Bacteria</taxon>
        <taxon>Bacillati</taxon>
        <taxon>Actinomycetota</taxon>
        <taxon>Actinomycetes</taxon>
        <taxon>Micrococcales</taxon>
        <taxon>Microbacteriaceae</taxon>
        <taxon>Leucobacter</taxon>
    </lineage>
</organism>
<dbReference type="InterPro" id="IPR004358">
    <property type="entry name" value="Sig_transdc_His_kin-like_C"/>
</dbReference>
<evidence type="ECO:0000256" key="1">
    <source>
        <dbReference type="ARBA" id="ARBA00000085"/>
    </source>
</evidence>
<keyword evidence="11 16" id="KW-1133">Transmembrane helix</keyword>
<dbReference type="GO" id="GO:0007234">
    <property type="term" value="P:osmosensory signaling via phosphorelay pathway"/>
    <property type="evidence" value="ECO:0007669"/>
    <property type="project" value="TreeGrafter"/>
</dbReference>
<dbReference type="PRINTS" id="PR00344">
    <property type="entry name" value="BCTRLSENSOR"/>
</dbReference>
<evidence type="ECO:0000313" key="18">
    <source>
        <dbReference type="EMBL" id="QIK63575.1"/>
    </source>
</evidence>
<evidence type="ECO:0000256" key="4">
    <source>
        <dbReference type="ARBA" id="ARBA00022475"/>
    </source>
</evidence>
<dbReference type="InterPro" id="IPR005467">
    <property type="entry name" value="His_kinase_dom"/>
</dbReference>
<evidence type="ECO:0000259" key="17">
    <source>
        <dbReference type="PROSITE" id="PS50109"/>
    </source>
</evidence>
<evidence type="ECO:0000256" key="7">
    <source>
        <dbReference type="ARBA" id="ARBA00022692"/>
    </source>
</evidence>
<dbReference type="Gene3D" id="3.30.565.10">
    <property type="entry name" value="Histidine kinase-like ATPase, C-terminal domain"/>
    <property type="match status" value="1"/>
</dbReference>
<dbReference type="PROSITE" id="PS50109">
    <property type="entry name" value="HIS_KIN"/>
    <property type="match status" value="1"/>
</dbReference>
<evidence type="ECO:0000256" key="9">
    <source>
        <dbReference type="ARBA" id="ARBA00022777"/>
    </source>
</evidence>
<protein>
    <recommendedName>
        <fullName evidence="14">Sensor-like histidine kinase SenX3</fullName>
        <ecNumber evidence="3">2.7.13.3</ecNumber>
    </recommendedName>
</protein>
<keyword evidence="5" id="KW-0597">Phosphoprotein</keyword>
<keyword evidence="13 16" id="KW-0472">Membrane</keyword>
<dbReference type="SUPFAM" id="SSF103190">
    <property type="entry name" value="Sensory domain-like"/>
    <property type="match status" value="1"/>
</dbReference>
<dbReference type="SUPFAM" id="SSF55890">
    <property type="entry name" value="Sporulation response regulatory protein Spo0B"/>
    <property type="match status" value="1"/>
</dbReference>
<keyword evidence="6" id="KW-0808">Transferase</keyword>
<gene>
    <name evidence="18" type="ORF">G7068_10475</name>
</gene>
<dbReference type="SUPFAM" id="SSF55874">
    <property type="entry name" value="ATPase domain of HSP90 chaperone/DNA topoisomerase II/histidine kinase"/>
    <property type="match status" value="1"/>
</dbReference>
<dbReference type="PANTHER" id="PTHR42878:SF14">
    <property type="entry name" value="OSMOLARITY TWO-COMPONENT SYSTEM PROTEIN SSK1"/>
    <property type="match status" value="1"/>
</dbReference>
<dbReference type="InterPro" id="IPR036890">
    <property type="entry name" value="HATPase_C_sf"/>
</dbReference>
<sequence length="590" mass="62565">MHSSDRARQNLPGASRTRFATRALFLQLGTVILVVALCTGVYLALAMQQLRKESETSALNIARTMAEDPTVRQLVTEFSADPGTPLAADLRDGELQYTARAIMARTGGLFVVVTDDHGIRLAHPNADRLGKEVSTPYAKVLEGHEVVDWEVGTLGESARAKVPIYALQPGEFVSSREQPVGEVSVGFERGSVFTDLPMLVGSITLAALGSLALATLAMLLMRRRLERATLGLQPEDLAALVQNQTAVLDGVGDGVLGIDPDGIVRVCNSAAERMLNLVDPVGQPITALGLSDALLASLALPSTSDEDRTRALNEGIVHGERILYLEQRPVERNGQQLGRVVIVRDRTDIVALSQRLETVSAMTGALRVQRHEFANRIHVATGLIDAKRVAEAREFLGELLQRGSVEYPVPGLDTLGDSFLQAFLGAKALEAGERGVRLRIAEDSHVHGTVCRPEDTAAVLGNLVDNAISAAVRGPAPRWVEVALFDDASELVLTVADSGDGVPAGRDPFAGHGDNQDLSSDASTTDEVHGFGIGLPLSREIARATGGELWLMDAGGTLGAGAGAGAVFAARLTDAVEPPRSGEGHSEERT</sequence>
<evidence type="ECO:0000256" key="3">
    <source>
        <dbReference type="ARBA" id="ARBA00012438"/>
    </source>
</evidence>
<evidence type="ECO:0000256" key="5">
    <source>
        <dbReference type="ARBA" id="ARBA00022553"/>
    </source>
</evidence>
<evidence type="ECO:0000256" key="13">
    <source>
        <dbReference type="ARBA" id="ARBA00023136"/>
    </source>
</evidence>
<dbReference type="Proteomes" id="UP000502677">
    <property type="component" value="Chromosome"/>
</dbReference>